<keyword evidence="3" id="KW-1185">Reference proteome</keyword>
<accession>A0AA38H7K0</accession>
<feature type="region of interest" description="Disordered" evidence="1">
    <location>
        <begin position="520"/>
        <end position="582"/>
    </location>
</feature>
<feature type="region of interest" description="Disordered" evidence="1">
    <location>
        <begin position="300"/>
        <end position="369"/>
    </location>
</feature>
<feature type="compositionally biased region" description="Basic and acidic residues" evidence="1">
    <location>
        <begin position="329"/>
        <end position="338"/>
    </location>
</feature>
<proteinExistence type="predicted"/>
<reference evidence="2" key="1">
    <citation type="journal article" date="2022" name="G3 (Bethesda)">
        <title>High quality genome of the basidiomycete yeast Dioszegia hungarica PDD-24b-2 isolated from cloud water.</title>
        <authorList>
            <person name="Jarrige D."/>
            <person name="Haridas S."/>
            <person name="Bleykasten-Grosshans C."/>
            <person name="Joly M."/>
            <person name="Nadalig T."/>
            <person name="Sancelme M."/>
            <person name="Vuilleumier S."/>
            <person name="Grigoriev I.V."/>
            <person name="Amato P."/>
            <person name="Bringel F."/>
        </authorList>
    </citation>
    <scope>NUCLEOTIDE SEQUENCE</scope>
    <source>
        <strain evidence="2">PDD-24b-2</strain>
    </source>
</reference>
<feature type="compositionally biased region" description="Low complexity" evidence="1">
    <location>
        <begin position="10"/>
        <end position="23"/>
    </location>
</feature>
<dbReference type="Proteomes" id="UP001164286">
    <property type="component" value="Unassembled WGS sequence"/>
</dbReference>
<dbReference type="GeneID" id="77732185"/>
<evidence type="ECO:0000313" key="2">
    <source>
        <dbReference type="EMBL" id="KAI9635845.1"/>
    </source>
</evidence>
<organism evidence="2 3">
    <name type="scientific">Dioszegia hungarica</name>
    <dbReference type="NCBI Taxonomy" id="4972"/>
    <lineage>
        <taxon>Eukaryota</taxon>
        <taxon>Fungi</taxon>
        <taxon>Dikarya</taxon>
        <taxon>Basidiomycota</taxon>
        <taxon>Agaricomycotina</taxon>
        <taxon>Tremellomycetes</taxon>
        <taxon>Tremellales</taxon>
        <taxon>Bulleribasidiaceae</taxon>
        <taxon>Dioszegia</taxon>
    </lineage>
</organism>
<sequence>MPLHERRPQLLSLSIKSSSASSSQNDEVRTPLPTSPFAWNQAQAPLIMTPDTPYFDMSSVGGMFTGKEQAVEIRQEPIGKEAEWTEEEDDVLSSYLSRPAASRAYPPGTLPPSDLLDSMTTQILSRLSRSSSISSLSSASSSDSDTDMDSDDTITLKRTSGWSHSWSATRARLFRIARLESREALGGHTRNKSESMVPVIMDNLVLPKGAVIGGASMSRQLNSMENIHGAEQTIDGAVKLSGALQGQAMSGSSVLHSTQDLSSPVAFEFGPSVFFSAQSSASTSSAPAPSLVLPRTAINRKLPPSFPMSKGLPRPSLLQRGRSYTGADLARERGHSRDTSVSSDDTMDGEDTPVDSPMSSGNSLSALPPYVRPSVRRSATSPTAFVFPQPQPMTAIAVSLSRRGSIEPDPITPLNQTTFPQSAIGLGNRVLTGMSDDSDCTPSATPAITLTMTSPVASPSQGSGPHLAPSFDFPATEFANLCIATPAPAAIKTNSSHIRRPTRPAPLTRSLSESTSLAGLAYPNPAQLPSSTSHPSGLNTHLGPTPTVTPISRPCLAMSTMDDGSSGSESTRETKRQRAMPFAGSSAAVFRPRLNPGLTVVVPNTGLGGMASDGLRSPFEHKAPGGGLKI</sequence>
<protein>
    <submittedName>
        <fullName evidence="2">Uncharacterized protein</fullName>
    </submittedName>
</protein>
<feature type="compositionally biased region" description="Polar residues" evidence="1">
    <location>
        <begin position="527"/>
        <end position="539"/>
    </location>
</feature>
<dbReference type="AlphaFoldDB" id="A0AA38H7K0"/>
<feature type="region of interest" description="Disordered" evidence="1">
    <location>
        <begin position="1"/>
        <end position="36"/>
    </location>
</feature>
<dbReference type="EMBL" id="JAKWFO010000005">
    <property type="protein sequence ID" value="KAI9635845.1"/>
    <property type="molecule type" value="Genomic_DNA"/>
</dbReference>
<evidence type="ECO:0000313" key="3">
    <source>
        <dbReference type="Proteomes" id="UP001164286"/>
    </source>
</evidence>
<name>A0AA38H7K0_9TREE</name>
<evidence type="ECO:0000256" key="1">
    <source>
        <dbReference type="SAM" id="MobiDB-lite"/>
    </source>
</evidence>
<dbReference type="RefSeq" id="XP_052945622.1">
    <property type="nucleotide sequence ID" value="XM_053092980.1"/>
</dbReference>
<gene>
    <name evidence="2" type="ORF">MKK02DRAFT_44541</name>
</gene>
<comment type="caution">
    <text evidence="2">The sequence shown here is derived from an EMBL/GenBank/DDBJ whole genome shotgun (WGS) entry which is preliminary data.</text>
</comment>